<dbReference type="GeneID" id="36570550"/>
<evidence type="ECO:0008006" key="5">
    <source>
        <dbReference type="Google" id="ProtNLM"/>
    </source>
</evidence>
<evidence type="ECO:0000313" key="3">
    <source>
        <dbReference type="EMBL" id="PSS21879.1"/>
    </source>
</evidence>
<evidence type="ECO:0000256" key="2">
    <source>
        <dbReference type="SAM" id="Phobius"/>
    </source>
</evidence>
<dbReference type="InterPro" id="IPR010699">
    <property type="entry name" value="DUF1275"/>
</dbReference>
<keyword evidence="4" id="KW-1185">Reference proteome</keyword>
<keyword evidence="2" id="KW-0472">Membrane</keyword>
<feature type="compositionally biased region" description="Polar residues" evidence="1">
    <location>
        <begin position="1"/>
        <end position="29"/>
    </location>
</feature>
<gene>
    <name evidence="3" type="ORF">M430DRAFT_136573</name>
</gene>
<feature type="region of interest" description="Disordered" evidence="1">
    <location>
        <begin position="1"/>
        <end position="36"/>
    </location>
</feature>
<proteinExistence type="predicted"/>
<dbReference type="PANTHER" id="PTHR37488:SF7">
    <property type="entry name" value="DUF1275 DOMAIN PROTEIN"/>
    <property type="match status" value="1"/>
</dbReference>
<dbReference type="PANTHER" id="PTHR37488">
    <property type="entry name" value="DUF1275 DOMAIN-CONTAINING PROTEIN"/>
    <property type="match status" value="1"/>
</dbReference>
<keyword evidence="2" id="KW-0812">Transmembrane</keyword>
<dbReference type="InParanoid" id="A0A2T3B545"/>
<feature type="transmembrane region" description="Helical" evidence="2">
    <location>
        <begin position="235"/>
        <end position="252"/>
    </location>
</feature>
<dbReference type="Proteomes" id="UP000241818">
    <property type="component" value="Unassembled WGS sequence"/>
</dbReference>
<dbReference type="AlphaFoldDB" id="A0A2T3B545"/>
<dbReference type="STRING" id="857342.A0A2T3B545"/>
<feature type="transmembrane region" description="Helical" evidence="2">
    <location>
        <begin position="137"/>
        <end position="160"/>
    </location>
</feature>
<name>A0A2T3B545_AMORE</name>
<feature type="transmembrane region" description="Helical" evidence="2">
    <location>
        <begin position="258"/>
        <end position="279"/>
    </location>
</feature>
<evidence type="ECO:0000256" key="1">
    <source>
        <dbReference type="SAM" id="MobiDB-lite"/>
    </source>
</evidence>
<organism evidence="3 4">
    <name type="scientific">Amorphotheca resinae ATCC 22711</name>
    <dbReference type="NCBI Taxonomy" id="857342"/>
    <lineage>
        <taxon>Eukaryota</taxon>
        <taxon>Fungi</taxon>
        <taxon>Dikarya</taxon>
        <taxon>Ascomycota</taxon>
        <taxon>Pezizomycotina</taxon>
        <taxon>Leotiomycetes</taxon>
        <taxon>Helotiales</taxon>
        <taxon>Amorphothecaceae</taxon>
        <taxon>Amorphotheca</taxon>
    </lineage>
</organism>
<evidence type="ECO:0000313" key="4">
    <source>
        <dbReference type="Proteomes" id="UP000241818"/>
    </source>
</evidence>
<feature type="transmembrane region" description="Helical" evidence="2">
    <location>
        <begin position="180"/>
        <end position="200"/>
    </location>
</feature>
<reference evidence="3 4" key="1">
    <citation type="journal article" date="2018" name="New Phytol.">
        <title>Comparative genomics and transcriptomics depict ericoid mycorrhizal fungi as versatile saprotrophs and plant mutualists.</title>
        <authorList>
            <person name="Martino E."/>
            <person name="Morin E."/>
            <person name="Grelet G.A."/>
            <person name="Kuo A."/>
            <person name="Kohler A."/>
            <person name="Daghino S."/>
            <person name="Barry K.W."/>
            <person name="Cichocki N."/>
            <person name="Clum A."/>
            <person name="Dockter R.B."/>
            <person name="Hainaut M."/>
            <person name="Kuo R.C."/>
            <person name="LaButti K."/>
            <person name="Lindahl B.D."/>
            <person name="Lindquist E.A."/>
            <person name="Lipzen A."/>
            <person name="Khouja H.R."/>
            <person name="Magnuson J."/>
            <person name="Murat C."/>
            <person name="Ohm R.A."/>
            <person name="Singer S.W."/>
            <person name="Spatafora J.W."/>
            <person name="Wang M."/>
            <person name="Veneault-Fourrey C."/>
            <person name="Henrissat B."/>
            <person name="Grigoriev I.V."/>
            <person name="Martin F.M."/>
            <person name="Perotto S."/>
        </authorList>
    </citation>
    <scope>NUCLEOTIDE SEQUENCE [LARGE SCALE GENOMIC DNA]</scope>
    <source>
        <strain evidence="3 4">ATCC 22711</strain>
    </source>
</reference>
<dbReference type="Pfam" id="PF06912">
    <property type="entry name" value="DUF1275"/>
    <property type="match status" value="1"/>
</dbReference>
<sequence>MAKAHSASTPSGSDHTLPTTEPHSSSNGYPTGPKGTVSRRGALLRYLQTDISLEHADIPIILCCLVSGLCDSSAYNSWSCFVSMQTGNTVFLALGASGQPNGHVYGWLKSLVSICAFLCGCLFFANSRHIKPKARGTLGISFFLQSICIIIAAALVQSHVIPEPIGLLAVQNLDINFKELIPLGFLAFQSGGQMVTSRMLGFNEVPTTVLTSVYCDLASDPNFFKKDNVKRNRRICAVLCILVGGIVGGWISRSAARMSVNLWIAAGIKMAIALSWSLWSPATPTQI</sequence>
<keyword evidence="2" id="KW-1133">Transmembrane helix</keyword>
<dbReference type="RefSeq" id="XP_024722034.1">
    <property type="nucleotide sequence ID" value="XM_024862469.1"/>
</dbReference>
<accession>A0A2T3B545</accession>
<feature type="transmembrane region" description="Helical" evidence="2">
    <location>
        <begin position="104"/>
        <end position="125"/>
    </location>
</feature>
<protein>
    <recommendedName>
        <fullName evidence="5">DUF1275 domain protein</fullName>
    </recommendedName>
</protein>
<dbReference type="EMBL" id="KZ679009">
    <property type="protein sequence ID" value="PSS21879.1"/>
    <property type="molecule type" value="Genomic_DNA"/>
</dbReference>
<dbReference type="OrthoDB" id="5288586at2759"/>